<name>A0ACC2SD29_9FUNG</name>
<evidence type="ECO:0000313" key="2">
    <source>
        <dbReference type="Proteomes" id="UP001165960"/>
    </source>
</evidence>
<keyword evidence="2" id="KW-1185">Reference proteome</keyword>
<sequence>MSGLPLDWTLYTPGTKIPDGFFLYQNMVISLPAFNDLSAQGFFQAPSSILQLTKKNNMPAYVAAMAHTRIWLDSCRGGGPGLEGQVHNRRNPGQIVDCSS</sequence>
<protein>
    <submittedName>
        <fullName evidence="1">Uncharacterized protein</fullName>
    </submittedName>
</protein>
<gene>
    <name evidence="1" type="ORF">DSO57_1032206</name>
</gene>
<dbReference type="EMBL" id="QTSX02005210">
    <property type="protein sequence ID" value="KAJ9060307.1"/>
    <property type="molecule type" value="Genomic_DNA"/>
</dbReference>
<comment type="caution">
    <text evidence="1">The sequence shown here is derived from an EMBL/GenBank/DDBJ whole genome shotgun (WGS) entry which is preliminary data.</text>
</comment>
<accession>A0ACC2SD29</accession>
<evidence type="ECO:0000313" key="1">
    <source>
        <dbReference type="EMBL" id="KAJ9060307.1"/>
    </source>
</evidence>
<organism evidence="1 2">
    <name type="scientific">Entomophthora muscae</name>
    <dbReference type="NCBI Taxonomy" id="34485"/>
    <lineage>
        <taxon>Eukaryota</taxon>
        <taxon>Fungi</taxon>
        <taxon>Fungi incertae sedis</taxon>
        <taxon>Zoopagomycota</taxon>
        <taxon>Entomophthoromycotina</taxon>
        <taxon>Entomophthoromycetes</taxon>
        <taxon>Entomophthorales</taxon>
        <taxon>Entomophthoraceae</taxon>
        <taxon>Entomophthora</taxon>
    </lineage>
</organism>
<dbReference type="Proteomes" id="UP001165960">
    <property type="component" value="Unassembled WGS sequence"/>
</dbReference>
<proteinExistence type="predicted"/>
<reference evidence="1" key="1">
    <citation type="submission" date="2022-04" db="EMBL/GenBank/DDBJ databases">
        <title>Genome of the entomopathogenic fungus Entomophthora muscae.</title>
        <authorList>
            <person name="Elya C."/>
            <person name="Lovett B.R."/>
            <person name="Lee E."/>
            <person name="Macias A.M."/>
            <person name="Hajek A.E."/>
            <person name="De Bivort B.L."/>
            <person name="Kasson M.T."/>
            <person name="De Fine Licht H.H."/>
            <person name="Stajich J.E."/>
        </authorList>
    </citation>
    <scope>NUCLEOTIDE SEQUENCE</scope>
    <source>
        <strain evidence="1">Berkeley</strain>
    </source>
</reference>